<dbReference type="InterPro" id="IPR032494">
    <property type="entry name" value="Phage_TTP_N"/>
</dbReference>
<evidence type="ECO:0000313" key="3">
    <source>
        <dbReference type="Proteomes" id="UP000502611"/>
    </source>
</evidence>
<sequence>MAETADATDIGYGTLFKKKTGASTYTTLAEVVEFEPPETTIDSVEFTHFTSPERWREFKPGLKDAGETTLTYNLIPGEADDDTVNDTIENGGLSEWQIEWPNGATLDIKGFFTSHSRATPLDDKMTGAATFKISGKPVLTPAPVTP</sequence>
<feature type="domain" description="Lambda phage tail tube protein N-terminal" evidence="1">
    <location>
        <begin position="13"/>
        <end position="139"/>
    </location>
</feature>
<dbReference type="AlphaFoldDB" id="A0A6M4G0M0"/>
<reference evidence="2 3" key="1">
    <citation type="submission" date="2020-04" db="EMBL/GenBank/DDBJ databases">
        <title>The Whole Genome Analysis of High salt-tolerant Sphingobium yanoikuyae YC-XJ2 with Aryl organophosphorus flame retardants (aryl-OPFRs)-degrading capacity and characteristics of Related phosphotriesterase.</title>
        <authorList>
            <person name="Li X."/>
        </authorList>
    </citation>
    <scope>NUCLEOTIDE SEQUENCE [LARGE SCALE GENOMIC DNA]</scope>
    <source>
        <strain evidence="2 3">YC-XJ2</strain>
    </source>
</reference>
<dbReference type="Pfam" id="PF16461">
    <property type="entry name" value="Phage_TTP_12"/>
    <property type="match status" value="1"/>
</dbReference>
<dbReference type="RefSeq" id="WP_169859922.1">
    <property type="nucleotide sequence ID" value="NZ_CP053021.1"/>
</dbReference>
<evidence type="ECO:0000313" key="2">
    <source>
        <dbReference type="EMBL" id="QJR00882.1"/>
    </source>
</evidence>
<dbReference type="Proteomes" id="UP000502611">
    <property type="component" value="Chromosome"/>
</dbReference>
<dbReference type="EMBL" id="CP053021">
    <property type="protein sequence ID" value="QJR00882.1"/>
    <property type="molecule type" value="Genomic_DNA"/>
</dbReference>
<proteinExistence type="predicted"/>
<gene>
    <name evidence="2" type="ORF">HH800_00920</name>
</gene>
<accession>A0A6M4G0M0</accession>
<organism evidence="2 3">
    <name type="scientific">Sphingobium yanoikuyae</name>
    <name type="common">Sphingomonas yanoikuyae</name>
    <dbReference type="NCBI Taxonomy" id="13690"/>
    <lineage>
        <taxon>Bacteria</taxon>
        <taxon>Pseudomonadati</taxon>
        <taxon>Pseudomonadota</taxon>
        <taxon>Alphaproteobacteria</taxon>
        <taxon>Sphingomonadales</taxon>
        <taxon>Sphingomonadaceae</taxon>
        <taxon>Sphingobium</taxon>
    </lineage>
</organism>
<protein>
    <submittedName>
        <fullName evidence="2">Phage tail protein</fullName>
    </submittedName>
</protein>
<dbReference type="Gene3D" id="4.10.410.40">
    <property type="match status" value="1"/>
</dbReference>
<evidence type="ECO:0000259" key="1">
    <source>
        <dbReference type="Pfam" id="PF16461"/>
    </source>
</evidence>
<name>A0A6M4G0M0_SPHYA</name>